<evidence type="ECO:0000256" key="8">
    <source>
        <dbReference type="ARBA" id="ARBA00022695"/>
    </source>
</evidence>
<keyword evidence="5 13" id="KW-0963">Cytoplasm</keyword>
<dbReference type="SUPFAM" id="SSF55821">
    <property type="entry name" value="YrdC/RibB"/>
    <property type="match status" value="1"/>
</dbReference>
<feature type="binding site" evidence="14">
    <location>
        <position position="110"/>
    </location>
    <ligand>
        <name>ATP</name>
        <dbReference type="ChEBI" id="CHEBI:30616"/>
    </ligand>
</feature>
<dbReference type="InterPro" id="IPR017945">
    <property type="entry name" value="DHBP_synth_RibB-like_a/b_dom"/>
</dbReference>
<feature type="domain" description="YrdC-like" evidence="15">
    <location>
        <begin position="6"/>
        <end position="192"/>
    </location>
</feature>
<keyword evidence="7 13" id="KW-0819">tRNA processing</keyword>
<dbReference type="FunFam" id="3.90.870.10:FF:000009">
    <property type="entry name" value="Threonylcarbamoyl-AMP synthase, putative"/>
    <property type="match status" value="1"/>
</dbReference>
<dbReference type="PANTHER" id="PTHR17490:SF16">
    <property type="entry name" value="THREONYLCARBAMOYL-AMP SYNTHASE"/>
    <property type="match status" value="1"/>
</dbReference>
<dbReference type="EC" id="2.7.7.87" evidence="3 13"/>
<feature type="binding site" evidence="14">
    <location>
        <position position="188"/>
    </location>
    <ligand>
        <name>ATP</name>
        <dbReference type="ChEBI" id="CHEBI:30616"/>
    </ligand>
</feature>
<dbReference type="NCBIfam" id="TIGR00057">
    <property type="entry name" value="L-threonylcarbamoyladenylate synthase"/>
    <property type="match status" value="1"/>
</dbReference>
<dbReference type="InterPro" id="IPR038385">
    <property type="entry name" value="Sua5/YwlC_C"/>
</dbReference>
<evidence type="ECO:0000256" key="7">
    <source>
        <dbReference type="ARBA" id="ARBA00022694"/>
    </source>
</evidence>
<name>A0A5B2TX86_9FLAO</name>
<dbReference type="RefSeq" id="WP_154917416.1">
    <property type="nucleotide sequence ID" value="NZ_VUOE01000001.1"/>
</dbReference>
<evidence type="ECO:0000313" key="17">
    <source>
        <dbReference type="Proteomes" id="UP000323188"/>
    </source>
</evidence>
<feature type="binding site" evidence="14">
    <location>
        <position position="136"/>
    </location>
    <ligand>
        <name>ATP</name>
        <dbReference type="ChEBI" id="CHEBI:30616"/>
    </ligand>
</feature>
<dbReference type="Gene3D" id="3.40.50.11030">
    <property type="entry name" value="Threonylcarbamoyl-AMP synthase, C-terminal domain"/>
    <property type="match status" value="1"/>
</dbReference>
<evidence type="ECO:0000256" key="2">
    <source>
        <dbReference type="ARBA" id="ARBA00007663"/>
    </source>
</evidence>
<dbReference type="Pfam" id="PF03481">
    <property type="entry name" value="Sua5_C"/>
    <property type="match status" value="1"/>
</dbReference>
<evidence type="ECO:0000256" key="1">
    <source>
        <dbReference type="ARBA" id="ARBA00004496"/>
    </source>
</evidence>
<dbReference type="GO" id="GO:0061710">
    <property type="term" value="F:L-threonylcarbamoyladenylate synthase"/>
    <property type="evidence" value="ECO:0007669"/>
    <property type="project" value="UniProtKB-EC"/>
</dbReference>
<dbReference type="Gene3D" id="3.90.870.10">
    <property type="entry name" value="DHBP synthase"/>
    <property type="match status" value="1"/>
</dbReference>
<evidence type="ECO:0000259" key="15">
    <source>
        <dbReference type="PROSITE" id="PS51163"/>
    </source>
</evidence>
<evidence type="ECO:0000256" key="11">
    <source>
        <dbReference type="ARBA" id="ARBA00029774"/>
    </source>
</evidence>
<sequence length="318" mass="34911">MKTSITTAIEKCQALLREGHLVAIPTETVYGLAANALDSMAVKRIFEMKGRPAFNPLIVHIHQMEQLSILAKDIPQKAYELAEAFWPGSLTLILPKQDIVPEIITGGKPTVGVRMPNHPLTQELLKGLPFPLAAPSANPFTRVSPTSAQHVWDYFGDRIPAILDGGPCQVGLESTIVGFKGETPILYRKGGIPKEAIEAVVGELKVSTENETFPEAPGMLLKHYSPRTPLLVCDNIREELKNNPHKKVGVLSFYQEDFPSATKVITLSQNKQMEEAATSLFEAMHILDASGLDLILAERFPEKGLGSSINDRLFRAQN</sequence>
<dbReference type="GO" id="GO:0003725">
    <property type="term" value="F:double-stranded RNA binding"/>
    <property type="evidence" value="ECO:0007669"/>
    <property type="project" value="UniProtKB-UniRule"/>
</dbReference>
<dbReference type="GO" id="GO:0000049">
    <property type="term" value="F:tRNA binding"/>
    <property type="evidence" value="ECO:0007669"/>
    <property type="project" value="TreeGrafter"/>
</dbReference>
<dbReference type="GO" id="GO:0005524">
    <property type="term" value="F:ATP binding"/>
    <property type="evidence" value="ECO:0007669"/>
    <property type="project" value="UniProtKB-UniRule"/>
</dbReference>
<keyword evidence="6 13" id="KW-0808">Transferase</keyword>
<evidence type="ECO:0000313" key="16">
    <source>
        <dbReference type="EMBL" id="KAA2218909.1"/>
    </source>
</evidence>
<keyword evidence="8 13" id="KW-0548">Nucleotidyltransferase</keyword>
<dbReference type="InterPro" id="IPR005145">
    <property type="entry name" value="Sua5_C"/>
</dbReference>
<dbReference type="Proteomes" id="UP000323188">
    <property type="component" value="Unassembled WGS sequence"/>
</dbReference>
<reference evidence="16 17" key="1">
    <citation type="submission" date="2019-09" db="EMBL/GenBank/DDBJ databases">
        <authorList>
            <person name="Khan S.A."/>
            <person name="Jeon C.O."/>
            <person name="Chun B.H."/>
            <person name="Jeong S.E."/>
        </authorList>
    </citation>
    <scope>NUCLEOTIDE SEQUENCE [LARGE SCALE GENOMIC DNA]</scope>
    <source>
        <strain evidence="16 17">KCTC 42508</strain>
    </source>
</reference>
<dbReference type="AlphaFoldDB" id="A0A5B2TX86"/>
<feature type="binding site" evidence="14">
    <location>
        <position position="28"/>
    </location>
    <ligand>
        <name>L-threonine</name>
        <dbReference type="ChEBI" id="CHEBI:57926"/>
    </ligand>
</feature>
<dbReference type="GO" id="GO:0005737">
    <property type="term" value="C:cytoplasm"/>
    <property type="evidence" value="ECO:0007669"/>
    <property type="project" value="UniProtKB-SubCell"/>
</dbReference>
<feature type="binding site" evidence="14">
    <location>
        <position position="134"/>
    </location>
    <ligand>
        <name>L-threonine</name>
        <dbReference type="ChEBI" id="CHEBI:57926"/>
    </ligand>
</feature>
<feature type="binding site" evidence="14">
    <location>
        <position position="51"/>
    </location>
    <ligand>
        <name>ATP</name>
        <dbReference type="ChEBI" id="CHEBI:30616"/>
    </ligand>
</feature>
<evidence type="ECO:0000256" key="5">
    <source>
        <dbReference type="ARBA" id="ARBA00022490"/>
    </source>
</evidence>
<evidence type="ECO:0000256" key="4">
    <source>
        <dbReference type="ARBA" id="ARBA00015492"/>
    </source>
</evidence>
<dbReference type="InterPro" id="IPR050156">
    <property type="entry name" value="TC-AMP_synthase_SUA5"/>
</dbReference>
<organism evidence="16 17">
    <name type="scientific">Maribacter flavus</name>
    <dbReference type="NCBI Taxonomy" id="1658664"/>
    <lineage>
        <taxon>Bacteria</taxon>
        <taxon>Pseudomonadati</taxon>
        <taxon>Bacteroidota</taxon>
        <taxon>Flavobacteriia</taxon>
        <taxon>Flavobacteriales</taxon>
        <taxon>Flavobacteriaceae</taxon>
        <taxon>Maribacter</taxon>
    </lineage>
</organism>
<evidence type="ECO:0000256" key="10">
    <source>
        <dbReference type="ARBA" id="ARBA00022840"/>
    </source>
</evidence>
<proteinExistence type="inferred from homology"/>
<feature type="binding site" evidence="14">
    <location>
        <position position="224"/>
    </location>
    <ligand>
        <name>ATP</name>
        <dbReference type="ChEBI" id="CHEBI:30616"/>
    </ligand>
</feature>
<dbReference type="InterPro" id="IPR006070">
    <property type="entry name" value="Sua5-like_dom"/>
</dbReference>
<evidence type="ECO:0000256" key="12">
    <source>
        <dbReference type="ARBA" id="ARBA00048366"/>
    </source>
</evidence>
<keyword evidence="10 13" id="KW-0067">ATP-binding</keyword>
<comment type="subcellular location">
    <subcellularLocation>
        <location evidence="1 13">Cytoplasm</location>
    </subcellularLocation>
</comment>
<dbReference type="PANTHER" id="PTHR17490">
    <property type="entry name" value="SUA5"/>
    <property type="match status" value="1"/>
</dbReference>
<comment type="function">
    <text evidence="13">Required for the formation of a threonylcarbamoyl group on adenosine at position 37 (t(6)A37) in tRNAs that read codons beginning with adenine.</text>
</comment>
<evidence type="ECO:0000256" key="14">
    <source>
        <dbReference type="PIRSR" id="PIRSR004930-1"/>
    </source>
</evidence>
<comment type="similarity">
    <text evidence="2 13">Belongs to the SUA5 family.</text>
</comment>
<evidence type="ECO:0000256" key="3">
    <source>
        <dbReference type="ARBA" id="ARBA00012584"/>
    </source>
</evidence>
<dbReference type="GO" id="GO:0008033">
    <property type="term" value="P:tRNA processing"/>
    <property type="evidence" value="ECO:0007669"/>
    <property type="project" value="UniProtKB-KW"/>
</dbReference>
<dbReference type="Pfam" id="PF01300">
    <property type="entry name" value="Sua5_yciO_yrdC"/>
    <property type="match status" value="1"/>
</dbReference>
<gene>
    <name evidence="16" type="ORF">F0361_04625</name>
</gene>
<feature type="binding site" evidence="14">
    <location>
        <position position="144"/>
    </location>
    <ligand>
        <name>ATP</name>
        <dbReference type="ChEBI" id="CHEBI:30616"/>
    </ligand>
</feature>
<feature type="binding site" evidence="14">
    <location>
        <position position="174"/>
    </location>
    <ligand>
        <name>L-threonine</name>
        <dbReference type="ChEBI" id="CHEBI:57926"/>
    </ligand>
</feature>
<feature type="binding site" evidence="14">
    <location>
        <position position="60"/>
    </location>
    <ligand>
        <name>L-threonine</name>
        <dbReference type="ChEBI" id="CHEBI:57926"/>
    </ligand>
</feature>
<dbReference type="GO" id="GO:0006450">
    <property type="term" value="P:regulation of translational fidelity"/>
    <property type="evidence" value="ECO:0007669"/>
    <property type="project" value="TreeGrafter"/>
</dbReference>
<dbReference type="InterPro" id="IPR010923">
    <property type="entry name" value="T(6)A37_SUA5"/>
</dbReference>
<evidence type="ECO:0000256" key="9">
    <source>
        <dbReference type="ARBA" id="ARBA00022741"/>
    </source>
</evidence>
<accession>A0A5B2TX86</accession>
<feature type="binding site" evidence="14">
    <location>
        <position position="55"/>
    </location>
    <ligand>
        <name>ATP</name>
        <dbReference type="ChEBI" id="CHEBI:30616"/>
    </ligand>
</feature>
<feature type="binding site" evidence="14">
    <location>
        <position position="114"/>
    </location>
    <ligand>
        <name>L-threonine</name>
        <dbReference type="ChEBI" id="CHEBI:57926"/>
    </ligand>
</feature>
<keyword evidence="9 13" id="KW-0547">Nucleotide-binding</keyword>
<protein>
    <recommendedName>
        <fullName evidence="4 13">Threonylcarbamoyl-AMP synthase</fullName>
        <shortName evidence="13">TC-AMP synthase</shortName>
        <ecNumber evidence="3 13">2.7.7.87</ecNumber>
    </recommendedName>
    <alternativeName>
        <fullName evidence="11 13">L-threonylcarbamoyladenylate synthase</fullName>
    </alternativeName>
</protein>
<dbReference type="PIRSF" id="PIRSF004930">
    <property type="entry name" value="Tln_factor_SUA5"/>
    <property type="match status" value="1"/>
</dbReference>
<dbReference type="EMBL" id="VUOE01000001">
    <property type="protein sequence ID" value="KAA2218909.1"/>
    <property type="molecule type" value="Genomic_DNA"/>
</dbReference>
<evidence type="ECO:0000256" key="6">
    <source>
        <dbReference type="ARBA" id="ARBA00022679"/>
    </source>
</evidence>
<comment type="caution">
    <text evidence="16">The sequence shown here is derived from an EMBL/GenBank/DDBJ whole genome shotgun (WGS) entry which is preliminary data.</text>
</comment>
<dbReference type="PROSITE" id="PS51163">
    <property type="entry name" value="YRDC"/>
    <property type="match status" value="1"/>
</dbReference>
<evidence type="ECO:0000256" key="13">
    <source>
        <dbReference type="PIRNR" id="PIRNR004930"/>
    </source>
</evidence>
<comment type="catalytic activity">
    <reaction evidence="12 13">
        <text>L-threonine + hydrogencarbonate + ATP = L-threonylcarbamoyladenylate + diphosphate + H2O</text>
        <dbReference type="Rhea" id="RHEA:36407"/>
        <dbReference type="ChEBI" id="CHEBI:15377"/>
        <dbReference type="ChEBI" id="CHEBI:17544"/>
        <dbReference type="ChEBI" id="CHEBI:30616"/>
        <dbReference type="ChEBI" id="CHEBI:33019"/>
        <dbReference type="ChEBI" id="CHEBI:57926"/>
        <dbReference type="ChEBI" id="CHEBI:73682"/>
        <dbReference type="EC" id="2.7.7.87"/>
    </reaction>
</comment>